<keyword evidence="8" id="KW-1185">Reference proteome</keyword>
<keyword evidence="4 7" id="KW-0418">Kinase</keyword>
<evidence type="ECO:0000256" key="2">
    <source>
        <dbReference type="ARBA" id="ARBA00005790"/>
    </source>
</evidence>
<comment type="function">
    <text evidence="1">Essential for recycling GMP and indirectly, cGMP.</text>
</comment>
<protein>
    <submittedName>
        <fullName evidence="7">Guanylate kinase</fullName>
    </submittedName>
</protein>
<sequence>MTNIVAFIGPSGSGKSSLQTVMGIPKILSLTSRPPRPDESNGRDYIFKTREDIIERNNNGKLLEVTEYNGHLYATTKESVEELITKNITASIILDEHGVKMLRKQYPNRILVVGVYASLKDCRTRLEQRSNYAMKRLDSYRKKFSDCLQQVT</sequence>
<evidence type="ECO:0000313" key="8">
    <source>
        <dbReference type="Proteomes" id="UP000617402"/>
    </source>
</evidence>
<comment type="catalytic activity">
    <reaction evidence="5">
        <text>GMP + ATP = GDP + ADP</text>
        <dbReference type="Rhea" id="RHEA:20780"/>
        <dbReference type="ChEBI" id="CHEBI:30616"/>
        <dbReference type="ChEBI" id="CHEBI:58115"/>
        <dbReference type="ChEBI" id="CHEBI:58189"/>
        <dbReference type="ChEBI" id="CHEBI:456216"/>
        <dbReference type="EC" id="2.7.4.8"/>
    </reaction>
</comment>
<evidence type="ECO:0000256" key="5">
    <source>
        <dbReference type="ARBA" id="ARBA00048594"/>
    </source>
</evidence>
<dbReference type="PANTHER" id="PTHR23117:SF13">
    <property type="entry name" value="GUANYLATE KINASE"/>
    <property type="match status" value="1"/>
</dbReference>
<dbReference type="SMART" id="SM00072">
    <property type="entry name" value="GuKc"/>
    <property type="match status" value="1"/>
</dbReference>
<name>A0ABR7T585_HELCL</name>
<evidence type="ECO:0000256" key="3">
    <source>
        <dbReference type="ARBA" id="ARBA00022679"/>
    </source>
</evidence>
<dbReference type="SUPFAM" id="SSF52540">
    <property type="entry name" value="P-loop containing nucleoside triphosphate hydrolases"/>
    <property type="match status" value="1"/>
</dbReference>
<dbReference type="Pfam" id="PF00625">
    <property type="entry name" value="Guanylate_kin"/>
    <property type="match status" value="1"/>
</dbReference>
<dbReference type="InterPro" id="IPR020590">
    <property type="entry name" value="Guanylate_kinase_CS"/>
</dbReference>
<dbReference type="InterPro" id="IPR027417">
    <property type="entry name" value="P-loop_NTPase"/>
</dbReference>
<organism evidence="7 8">
    <name type="scientific">Heliobacterium chlorum</name>
    <dbReference type="NCBI Taxonomy" id="2698"/>
    <lineage>
        <taxon>Bacteria</taxon>
        <taxon>Bacillati</taxon>
        <taxon>Bacillota</taxon>
        <taxon>Clostridia</taxon>
        <taxon>Eubacteriales</taxon>
        <taxon>Heliobacteriaceae</taxon>
        <taxon>Heliobacterium</taxon>
    </lineage>
</organism>
<dbReference type="Gene3D" id="3.40.50.300">
    <property type="entry name" value="P-loop containing nucleotide triphosphate hydrolases"/>
    <property type="match status" value="1"/>
</dbReference>
<gene>
    <name evidence="7" type="ORF">H1S01_10760</name>
</gene>
<dbReference type="EMBL" id="JACVHF010000010">
    <property type="protein sequence ID" value="MBC9784989.1"/>
    <property type="molecule type" value="Genomic_DNA"/>
</dbReference>
<keyword evidence="3" id="KW-0808">Transferase</keyword>
<dbReference type="GO" id="GO:0016301">
    <property type="term" value="F:kinase activity"/>
    <property type="evidence" value="ECO:0007669"/>
    <property type="project" value="UniProtKB-KW"/>
</dbReference>
<dbReference type="PROSITE" id="PS50052">
    <property type="entry name" value="GUANYLATE_KINASE_2"/>
    <property type="match status" value="1"/>
</dbReference>
<accession>A0ABR7T585</accession>
<dbReference type="Proteomes" id="UP000617402">
    <property type="component" value="Unassembled WGS sequence"/>
</dbReference>
<dbReference type="InterPro" id="IPR008145">
    <property type="entry name" value="GK/Ca_channel_bsu"/>
</dbReference>
<evidence type="ECO:0000256" key="1">
    <source>
        <dbReference type="ARBA" id="ARBA00003531"/>
    </source>
</evidence>
<dbReference type="PANTHER" id="PTHR23117">
    <property type="entry name" value="GUANYLATE KINASE-RELATED"/>
    <property type="match status" value="1"/>
</dbReference>
<evidence type="ECO:0000259" key="6">
    <source>
        <dbReference type="PROSITE" id="PS50052"/>
    </source>
</evidence>
<evidence type="ECO:0000256" key="4">
    <source>
        <dbReference type="ARBA" id="ARBA00022777"/>
    </source>
</evidence>
<feature type="domain" description="Guanylate kinase-like" evidence="6">
    <location>
        <begin position="2"/>
        <end position="152"/>
    </location>
</feature>
<dbReference type="RefSeq" id="WP_188040466.1">
    <property type="nucleotide sequence ID" value="NZ_JACVHF010000010.1"/>
</dbReference>
<dbReference type="PROSITE" id="PS00856">
    <property type="entry name" value="GUANYLATE_KINASE_1"/>
    <property type="match status" value="1"/>
</dbReference>
<comment type="similarity">
    <text evidence="2">Belongs to the guanylate kinase family.</text>
</comment>
<comment type="caution">
    <text evidence="7">The sequence shown here is derived from an EMBL/GenBank/DDBJ whole genome shotgun (WGS) entry which is preliminary data.</text>
</comment>
<proteinExistence type="inferred from homology"/>
<evidence type="ECO:0000313" key="7">
    <source>
        <dbReference type="EMBL" id="MBC9784989.1"/>
    </source>
</evidence>
<dbReference type="InterPro" id="IPR008144">
    <property type="entry name" value="Guanylate_kin-like_dom"/>
</dbReference>
<reference evidence="7 8" key="1">
    <citation type="submission" date="2020-07" db="EMBL/GenBank/DDBJ databases">
        <title>Draft whole-genome sequence of Heliobacterium chlorum DSM 3682, type strain.</title>
        <authorList>
            <person name="Kyndt J.A."/>
            <person name="Meyer T.E."/>
            <person name="Imhoff J.F."/>
        </authorList>
    </citation>
    <scope>NUCLEOTIDE SEQUENCE [LARGE SCALE GENOMIC DNA]</scope>
    <source>
        <strain evidence="7 8">DSM 3682</strain>
    </source>
</reference>